<dbReference type="InterPro" id="IPR038573">
    <property type="entry name" value="BrnT_sf"/>
</dbReference>
<dbReference type="AlphaFoldDB" id="A0A081B997"/>
<dbReference type="InterPro" id="IPR007460">
    <property type="entry name" value="BrnT_toxin"/>
</dbReference>
<dbReference type="Gene3D" id="3.10.450.530">
    <property type="entry name" value="Ribonuclease toxin, BrnT, of type II toxin-antitoxin system"/>
    <property type="match status" value="1"/>
</dbReference>
<keyword evidence="2" id="KW-1185">Reference proteome</keyword>
<dbReference type="Proteomes" id="UP000028702">
    <property type="component" value="Unassembled WGS sequence"/>
</dbReference>
<dbReference type="EMBL" id="BBIO01000004">
    <property type="protein sequence ID" value="GAK44615.1"/>
    <property type="molecule type" value="Genomic_DNA"/>
</dbReference>
<name>A0A081B997_9HYPH</name>
<dbReference type="Pfam" id="PF04365">
    <property type="entry name" value="BrnT_toxin"/>
    <property type="match status" value="1"/>
</dbReference>
<sequence>MPELFEWDEAKAKSNLAKHRVPFEYAIRVFLDEGHVLLDASRKADGERRQKIIGEIEGKIFTVVFTMRGDICRIISARRANMNETRAYR</sequence>
<organism evidence="1 2">
    <name type="scientific">Tepidicaulis marinus</name>
    <dbReference type="NCBI Taxonomy" id="1333998"/>
    <lineage>
        <taxon>Bacteria</taxon>
        <taxon>Pseudomonadati</taxon>
        <taxon>Pseudomonadota</taxon>
        <taxon>Alphaproteobacteria</taxon>
        <taxon>Hyphomicrobiales</taxon>
        <taxon>Parvibaculaceae</taxon>
        <taxon>Tepidicaulis</taxon>
    </lineage>
</organism>
<evidence type="ECO:0000313" key="2">
    <source>
        <dbReference type="Proteomes" id="UP000028702"/>
    </source>
</evidence>
<accession>A0A081B997</accession>
<gene>
    <name evidence="1" type="ORF">M2A_1114</name>
</gene>
<dbReference type="STRING" id="1333998.M2A_1114"/>
<comment type="caution">
    <text evidence="1">The sequence shown here is derived from an EMBL/GenBank/DDBJ whole genome shotgun (WGS) entry which is preliminary data.</text>
</comment>
<proteinExistence type="predicted"/>
<dbReference type="eggNOG" id="COG2929">
    <property type="taxonomic scope" value="Bacteria"/>
</dbReference>
<dbReference type="RefSeq" id="WP_045444167.1">
    <property type="nucleotide sequence ID" value="NZ_BBIO01000004.1"/>
</dbReference>
<reference evidence="1 2" key="1">
    <citation type="submission" date="2014-07" db="EMBL/GenBank/DDBJ databases">
        <title>Tepidicaulis marinum gen. nov., sp. nov., a novel marine bacterium denitrifying nitrate to nitrous oxide strictly under microaerobic conditions.</title>
        <authorList>
            <person name="Takeuchi M."/>
            <person name="Yamagishi T."/>
            <person name="Kamagata Y."/>
            <person name="Oshima K."/>
            <person name="Hattori M."/>
            <person name="Katayama T."/>
            <person name="Hanada S."/>
            <person name="Tamaki H."/>
            <person name="Marumo K."/>
            <person name="Maeda H."/>
            <person name="Nedachi M."/>
            <person name="Iwasaki W."/>
            <person name="Suwa Y."/>
            <person name="Sakata S."/>
        </authorList>
    </citation>
    <scope>NUCLEOTIDE SEQUENCE [LARGE SCALE GENOMIC DNA]</scope>
    <source>
        <strain evidence="1 2">MA2</strain>
    </source>
</reference>
<protein>
    <submittedName>
        <fullName evidence="1">Conserved protein</fullName>
    </submittedName>
</protein>
<evidence type="ECO:0000313" key="1">
    <source>
        <dbReference type="EMBL" id="GAK44615.1"/>
    </source>
</evidence>